<dbReference type="EMBL" id="JBHRYA010000007">
    <property type="protein sequence ID" value="MFC3716837.1"/>
    <property type="molecule type" value="Genomic_DNA"/>
</dbReference>
<reference evidence="2" key="1">
    <citation type="journal article" date="2019" name="Int. J. Syst. Evol. Microbiol.">
        <title>The Global Catalogue of Microorganisms (GCM) 10K type strain sequencing project: providing services to taxonomists for standard genome sequencing and annotation.</title>
        <authorList>
            <consortium name="The Broad Institute Genomics Platform"/>
            <consortium name="The Broad Institute Genome Sequencing Center for Infectious Disease"/>
            <person name="Wu L."/>
            <person name="Ma J."/>
        </authorList>
    </citation>
    <scope>NUCLEOTIDE SEQUENCE [LARGE SCALE GENOMIC DNA]</scope>
    <source>
        <strain evidence="2">KCTC 42441</strain>
    </source>
</reference>
<proteinExistence type="predicted"/>
<comment type="caution">
    <text evidence="1">The sequence shown here is derived from an EMBL/GenBank/DDBJ whole genome shotgun (WGS) entry which is preliminary data.</text>
</comment>
<dbReference type="Proteomes" id="UP001595705">
    <property type="component" value="Unassembled WGS sequence"/>
</dbReference>
<keyword evidence="2" id="KW-1185">Reference proteome</keyword>
<gene>
    <name evidence="1" type="ORF">ACFONC_11810</name>
</gene>
<evidence type="ECO:0000313" key="2">
    <source>
        <dbReference type="Proteomes" id="UP001595705"/>
    </source>
</evidence>
<name>A0ABV7XN75_9GAMM</name>
<accession>A0ABV7XN75</accession>
<evidence type="ECO:0000313" key="1">
    <source>
        <dbReference type="EMBL" id="MFC3716837.1"/>
    </source>
</evidence>
<organism evidence="1 2">
    <name type="scientific">Luteimonas soli</name>
    <dbReference type="NCBI Taxonomy" id="1648966"/>
    <lineage>
        <taxon>Bacteria</taxon>
        <taxon>Pseudomonadati</taxon>
        <taxon>Pseudomonadota</taxon>
        <taxon>Gammaproteobacteria</taxon>
        <taxon>Lysobacterales</taxon>
        <taxon>Lysobacteraceae</taxon>
        <taxon>Luteimonas</taxon>
    </lineage>
</organism>
<dbReference type="RefSeq" id="WP_386744284.1">
    <property type="nucleotide sequence ID" value="NZ_JBHRYA010000007.1"/>
</dbReference>
<sequence>MSTTKLLAEASAVVNKIAHAPGVDRGTRASALAALGRQVDEHVLRLAQEQEAINAQVQGRNPVSQVSGD</sequence>
<protein>
    <submittedName>
        <fullName evidence="1">Uncharacterized protein</fullName>
    </submittedName>
</protein>